<dbReference type="Proteomes" id="UP000286134">
    <property type="component" value="Unassembled WGS sequence"/>
</dbReference>
<evidence type="ECO:0000313" key="2">
    <source>
        <dbReference type="Proteomes" id="UP000286134"/>
    </source>
</evidence>
<protein>
    <submittedName>
        <fullName evidence="1">Uncharacterized protein</fullName>
    </submittedName>
</protein>
<reference evidence="1 2" key="1">
    <citation type="journal article" date="2018" name="BMC Genomics">
        <title>Comparative genome analyses reveal sequence features reflecting distinct modes of host-adaptation between dicot and monocot powdery mildew.</title>
        <authorList>
            <person name="Wu Y."/>
            <person name="Ma X."/>
            <person name="Pan Z."/>
            <person name="Kale S.D."/>
            <person name="Song Y."/>
            <person name="King H."/>
            <person name="Zhang Q."/>
            <person name="Presley C."/>
            <person name="Deng X."/>
            <person name="Wei C.I."/>
            <person name="Xiao S."/>
        </authorList>
    </citation>
    <scope>NUCLEOTIDE SEQUENCE [LARGE SCALE GENOMIC DNA]</scope>
    <source>
        <strain evidence="1">UMSG2</strain>
    </source>
</reference>
<name>A0A420I7R7_9PEZI</name>
<comment type="caution">
    <text evidence="1">The sequence shown here is derived from an EMBL/GenBank/DDBJ whole genome shotgun (WGS) entry which is preliminary data.</text>
</comment>
<dbReference type="EMBL" id="MCFK01000414">
    <property type="protein sequence ID" value="RKF65705.1"/>
    <property type="molecule type" value="Genomic_DNA"/>
</dbReference>
<accession>A0A420I7R7</accession>
<dbReference type="AlphaFoldDB" id="A0A420I7R7"/>
<organism evidence="1 2">
    <name type="scientific">Erysiphe neolycopersici</name>
    <dbReference type="NCBI Taxonomy" id="212602"/>
    <lineage>
        <taxon>Eukaryota</taxon>
        <taxon>Fungi</taxon>
        <taxon>Dikarya</taxon>
        <taxon>Ascomycota</taxon>
        <taxon>Pezizomycotina</taxon>
        <taxon>Leotiomycetes</taxon>
        <taxon>Erysiphales</taxon>
        <taxon>Erysiphaceae</taxon>
        <taxon>Erysiphe</taxon>
    </lineage>
</organism>
<sequence length="98" mass="11049">MKPRQISGIKNAITIIIEHKSEGKLSDKDDSSKILCFNPDVSSHTDTKSSPKMTKRFLESDRLPDGKLNIQVPFRPSSGKTEQEIKTLKEWPEVILPS</sequence>
<gene>
    <name evidence="1" type="ORF">OnM2_004015</name>
</gene>
<keyword evidence="2" id="KW-1185">Reference proteome</keyword>
<evidence type="ECO:0000313" key="1">
    <source>
        <dbReference type="EMBL" id="RKF65705.1"/>
    </source>
</evidence>
<proteinExistence type="predicted"/>